<evidence type="ECO:0000313" key="2">
    <source>
        <dbReference type="WBParaSite" id="SMUV_0000682901-mRNA-1"/>
    </source>
</evidence>
<proteinExistence type="predicted"/>
<dbReference type="WBParaSite" id="SMUV_0000682901-mRNA-1">
    <property type="protein sequence ID" value="SMUV_0000682901-mRNA-1"/>
    <property type="gene ID" value="SMUV_0000682901"/>
</dbReference>
<name>A0A0N5AQ77_9BILA</name>
<organism evidence="1 2">
    <name type="scientific">Syphacia muris</name>
    <dbReference type="NCBI Taxonomy" id="451379"/>
    <lineage>
        <taxon>Eukaryota</taxon>
        <taxon>Metazoa</taxon>
        <taxon>Ecdysozoa</taxon>
        <taxon>Nematoda</taxon>
        <taxon>Chromadorea</taxon>
        <taxon>Rhabditida</taxon>
        <taxon>Spirurina</taxon>
        <taxon>Oxyuridomorpha</taxon>
        <taxon>Oxyuroidea</taxon>
        <taxon>Oxyuridae</taxon>
        <taxon>Syphacia</taxon>
    </lineage>
</organism>
<dbReference type="AlphaFoldDB" id="A0A0N5AQ77"/>
<reference evidence="2" key="1">
    <citation type="submission" date="2017-02" db="UniProtKB">
        <authorList>
            <consortium name="WormBaseParasite"/>
        </authorList>
    </citation>
    <scope>IDENTIFICATION</scope>
</reference>
<keyword evidence="1" id="KW-1185">Reference proteome</keyword>
<sequence>MRVFCIFRSKAFRILRSIFVVNTDNALIFIVQQSITGAGAGAGAVARVALEMKDYILQIKDKQLQTEILKLNGNYWIV</sequence>
<evidence type="ECO:0000313" key="1">
    <source>
        <dbReference type="Proteomes" id="UP000046393"/>
    </source>
</evidence>
<accession>A0A0N5AQ77</accession>
<dbReference type="Proteomes" id="UP000046393">
    <property type="component" value="Unplaced"/>
</dbReference>
<protein>
    <submittedName>
        <fullName evidence="2">Uncharacterized protein</fullName>
    </submittedName>
</protein>